<dbReference type="Proteomes" id="UP001157915">
    <property type="component" value="Unassembled WGS sequence"/>
</dbReference>
<protein>
    <submittedName>
        <fullName evidence="1">MORN repeat variant</fullName>
    </submittedName>
</protein>
<dbReference type="Gene3D" id="2.20.110.10">
    <property type="entry name" value="Histone H3 K4-specific methyltransferase SET7/9 N-terminal domain"/>
    <property type="match status" value="2"/>
</dbReference>
<dbReference type="SUPFAM" id="SSF82185">
    <property type="entry name" value="Histone H3 K4-specific methyltransferase SET7/9 N-terminal domain"/>
    <property type="match status" value="1"/>
</dbReference>
<keyword evidence="2" id="KW-1185">Reference proteome</keyword>
<gene>
    <name evidence="1" type="ORF">SAMN06265367_1086</name>
</gene>
<comment type="caution">
    <text evidence="1">The sequence shown here is derived from an EMBL/GenBank/DDBJ whole genome shotgun (WGS) entry which is preliminary data.</text>
</comment>
<name>A0ABY1PE32_9BACT</name>
<dbReference type="Pfam" id="PF07661">
    <property type="entry name" value="MORN_2"/>
    <property type="match status" value="2"/>
</dbReference>
<evidence type="ECO:0000313" key="1">
    <source>
        <dbReference type="EMBL" id="SMP32387.1"/>
    </source>
</evidence>
<evidence type="ECO:0000313" key="2">
    <source>
        <dbReference type="Proteomes" id="UP001157915"/>
    </source>
</evidence>
<proteinExistence type="predicted"/>
<dbReference type="InterPro" id="IPR011652">
    <property type="entry name" value="MORN_2"/>
</dbReference>
<accession>A0ABY1PE32</accession>
<reference evidence="1 2" key="1">
    <citation type="submission" date="2017-05" db="EMBL/GenBank/DDBJ databases">
        <authorList>
            <person name="Varghese N."/>
            <person name="Submissions S."/>
        </authorList>
    </citation>
    <scope>NUCLEOTIDE SEQUENCE [LARGE SCALE GENOMIC DNA]</scope>
    <source>
        <strain evidence="1 2">DSM 15360</strain>
    </source>
</reference>
<organism evidence="1 2">
    <name type="scientific">Algoriphagus winogradskyi</name>
    <dbReference type="NCBI Taxonomy" id="237017"/>
    <lineage>
        <taxon>Bacteria</taxon>
        <taxon>Pseudomonadati</taxon>
        <taxon>Bacteroidota</taxon>
        <taxon>Cytophagia</taxon>
        <taxon>Cytophagales</taxon>
        <taxon>Cyclobacteriaceae</taxon>
        <taxon>Algoriphagus</taxon>
    </lineage>
</organism>
<dbReference type="EMBL" id="FXUA01000008">
    <property type="protein sequence ID" value="SMP32387.1"/>
    <property type="molecule type" value="Genomic_DNA"/>
</dbReference>
<sequence>MQLINLFLFLTMLLTYQQFMSKDGSLDQDFLEVEALEVHENKLILHPNEGLMYLGKTPFSGAGMSYYANGVLAKRTEYVNGKRNGLLQKWFEDGSIAFEAHYNDNKLNGPVKSWWSNKNLRSSGNFLAGKSHGLQQQWYSSGVKFKEMNLVDGKEVGMQRAWRENGKIYVNYQAKNGRIYGLKRANLCFELDDETVVYND</sequence>